<name>A0A645CFE1_9ZZZZ</name>
<accession>A0A645CFE1</accession>
<comment type="caution">
    <text evidence="1">The sequence shown here is derived from an EMBL/GenBank/DDBJ whole genome shotgun (WGS) entry which is preliminary data.</text>
</comment>
<proteinExistence type="predicted"/>
<organism evidence="1">
    <name type="scientific">bioreactor metagenome</name>
    <dbReference type="NCBI Taxonomy" id="1076179"/>
    <lineage>
        <taxon>unclassified sequences</taxon>
        <taxon>metagenomes</taxon>
        <taxon>ecological metagenomes</taxon>
    </lineage>
</organism>
<gene>
    <name evidence="1" type="ORF">SDC9_122634</name>
</gene>
<dbReference type="EMBL" id="VSSQ01026759">
    <property type="protein sequence ID" value="MPM75640.1"/>
    <property type="molecule type" value="Genomic_DNA"/>
</dbReference>
<evidence type="ECO:0000313" key="1">
    <source>
        <dbReference type="EMBL" id="MPM75640.1"/>
    </source>
</evidence>
<reference evidence="1" key="1">
    <citation type="submission" date="2019-08" db="EMBL/GenBank/DDBJ databases">
        <authorList>
            <person name="Kucharzyk K."/>
            <person name="Murdoch R.W."/>
            <person name="Higgins S."/>
            <person name="Loffler F."/>
        </authorList>
    </citation>
    <scope>NUCLEOTIDE SEQUENCE</scope>
</reference>
<sequence length="201" mass="21463">MIYGDEPTKWNERKADSNDRLGLNAYTYLPDMATIRQSGNLYVYALSNPVVYIDWNGEAVTVYEFAISAGLGAYGKGYYGIAIDDEGNVLEYYGGGFGGGFGLSGGVSTYTFEDMETVDEFEEASLTGSFGVGLLFAGAGIEVAGDSYAVSGSVGASPPVKIGNTTIKVALGAYATVNKSVTKSKHKVNERGEPFEFHRWS</sequence>
<protein>
    <submittedName>
        <fullName evidence="1">Uncharacterized protein</fullName>
    </submittedName>
</protein>
<dbReference type="AlphaFoldDB" id="A0A645CFE1"/>